<keyword evidence="2 3" id="KW-0808">Transferase</keyword>
<accession>A0A4Y4AWQ4</accession>
<evidence type="ECO:0000256" key="2">
    <source>
        <dbReference type="ARBA" id="ARBA00022679"/>
    </source>
</evidence>
<dbReference type="GO" id="GO:0009244">
    <property type="term" value="P:lipopolysaccharide core region biosynthetic process"/>
    <property type="evidence" value="ECO:0007669"/>
    <property type="project" value="TreeGrafter"/>
</dbReference>
<protein>
    <submittedName>
        <fullName evidence="3">Heptosyltransferase</fullName>
    </submittedName>
</protein>
<dbReference type="Proteomes" id="UP000316775">
    <property type="component" value="Unassembled WGS sequence"/>
</dbReference>
<dbReference type="GO" id="GO:0005829">
    <property type="term" value="C:cytosol"/>
    <property type="evidence" value="ECO:0007669"/>
    <property type="project" value="TreeGrafter"/>
</dbReference>
<dbReference type="PANTHER" id="PTHR30160:SF7">
    <property type="entry name" value="ADP-HEPTOSE--LPS HEPTOSYLTRANSFERASE 2"/>
    <property type="match status" value="1"/>
</dbReference>
<gene>
    <name evidence="3" type="ORF">FFL01_21970</name>
</gene>
<proteinExistence type="predicted"/>
<dbReference type="CDD" id="cd03789">
    <property type="entry name" value="GT9_LPS_heptosyltransferase"/>
    <property type="match status" value="1"/>
</dbReference>
<evidence type="ECO:0000313" key="4">
    <source>
        <dbReference type="Proteomes" id="UP000316775"/>
    </source>
</evidence>
<keyword evidence="4" id="KW-1185">Reference proteome</keyword>
<name>A0A4Y4AWQ4_9FLAO</name>
<dbReference type="PANTHER" id="PTHR30160">
    <property type="entry name" value="TETRAACYLDISACCHARIDE 4'-KINASE-RELATED"/>
    <property type="match status" value="1"/>
</dbReference>
<dbReference type="GO" id="GO:0008713">
    <property type="term" value="F:ADP-heptose-lipopolysaccharide heptosyltransferase activity"/>
    <property type="evidence" value="ECO:0007669"/>
    <property type="project" value="TreeGrafter"/>
</dbReference>
<comment type="caution">
    <text evidence="3">The sequence shown here is derived from an EMBL/GenBank/DDBJ whole genome shotgun (WGS) entry which is preliminary data.</text>
</comment>
<dbReference type="EMBL" id="BJNP01000023">
    <property type="protein sequence ID" value="GEC72658.1"/>
    <property type="molecule type" value="Genomic_DNA"/>
</dbReference>
<dbReference type="STRING" id="983.SAMN05443543_105137"/>
<keyword evidence="1" id="KW-0328">Glycosyltransferase</keyword>
<dbReference type="Gene3D" id="3.40.50.2000">
    <property type="entry name" value="Glycogen Phosphorylase B"/>
    <property type="match status" value="2"/>
</dbReference>
<dbReference type="AlphaFoldDB" id="A0A4Y4AWQ4"/>
<organism evidence="3 4">
    <name type="scientific">Flavobacterium flevense</name>
    <dbReference type="NCBI Taxonomy" id="983"/>
    <lineage>
        <taxon>Bacteria</taxon>
        <taxon>Pseudomonadati</taxon>
        <taxon>Bacteroidota</taxon>
        <taxon>Flavobacteriia</taxon>
        <taxon>Flavobacteriales</taxon>
        <taxon>Flavobacteriaceae</taxon>
        <taxon>Flavobacterium</taxon>
    </lineage>
</organism>
<dbReference type="RefSeq" id="WP_073244656.1">
    <property type="nucleotide sequence ID" value="NZ_BJNP01000023.1"/>
</dbReference>
<dbReference type="InterPro" id="IPR051199">
    <property type="entry name" value="LPS_LOS_Heptosyltrfase"/>
</dbReference>
<sequence>MKILVIQQKMIGDVLASSIICNNLRKAYPEAQIDYLVYKETIPVLEGNSNIDTIIPFEKKHRKNKKELLALAFQIRATKYDVIIDAYLKLESTLIVFLSGAKKTISYKKNFFSYLYTDKVPFAMNPKTQMGLAIERRLSLLNPLKLTIAIDPYPKLFVSTEENQQAIAIFNKHEVNKSKKTVMISLLGSENTKTYPLDYMAQIIDHIATNNDVNIIFNYLPKQIEDAKIIFNTCETATQKKIYFDLLGNDLRTFIALMNQCDVIIGNDGGAINMAKALNKPTYTIFSPWIDKESWSTFDDGIINKAIHLKDFYPNLLTTKNRKERKKNYAHYYSLLKPSLIFESLTHFLNSHLH</sequence>
<reference evidence="3 4" key="1">
    <citation type="submission" date="2019-06" db="EMBL/GenBank/DDBJ databases">
        <title>Whole genome shotgun sequence of Flavobacterium flevense NBRC 14960.</title>
        <authorList>
            <person name="Hosoyama A."/>
            <person name="Uohara A."/>
            <person name="Ohji S."/>
            <person name="Ichikawa N."/>
        </authorList>
    </citation>
    <scope>NUCLEOTIDE SEQUENCE [LARGE SCALE GENOMIC DNA]</scope>
    <source>
        <strain evidence="3 4">NBRC 14960</strain>
    </source>
</reference>
<dbReference type="Pfam" id="PF01075">
    <property type="entry name" value="Glyco_transf_9"/>
    <property type="match status" value="1"/>
</dbReference>
<dbReference type="SUPFAM" id="SSF53756">
    <property type="entry name" value="UDP-Glycosyltransferase/glycogen phosphorylase"/>
    <property type="match status" value="1"/>
</dbReference>
<evidence type="ECO:0000313" key="3">
    <source>
        <dbReference type="EMBL" id="GEC72658.1"/>
    </source>
</evidence>
<dbReference type="InterPro" id="IPR002201">
    <property type="entry name" value="Glyco_trans_9"/>
</dbReference>
<evidence type="ECO:0000256" key="1">
    <source>
        <dbReference type="ARBA" id="ARBA00022676"/>
    </source>
</evidence>